<dbReference type="GO" id="GO:0003700">
    <property type="term" value="F:DNA-binding transcription factor activity"/>
    <property type="evidence" value="ECO:0007669"/>
    <property type="project" value="InterPro"/>
</dbReference>
<dbReference type="GO" id="GO:0003677">
    <property type="term" value="F:DNA binding"/>
    <property type="evidence" value="ECO:0007669"/>
    <property type="project" value="UniProtKB-KW"/>
</dbReference>
<keyword evidence="6" id="KW-1185">Reference proteome</keyword>
<evidence type="ECO:0000256" key="3">
    <source>
        <dbReference type="ARBA" id="ARBA00023125"/>
    </source>
</evidence>
<keyword evidence="4" id="KW-0804">Transcription</keyword>
<dbReference type="PRINTS" id="PR00039">
    <property type="entry name" value="HTHLYSR"/>
</dbReference>
<gene>
    <name evidence="5" type="ORF">AVM11_14410</name>
</gene>
<protein>
    <submittedName>
        <fullName evidence="5">LysR family transcriptional regulator</fullName>
    </submittedName>
</protein>
<accession>A0A175Y5U2</accession>
<evidence type="ECO:0000313" key="6">
    <source>
        <dbReference type="Proteomes" id="UP000078460"/>
    </source>
</evidence>
<evidence type="ECO:0000256" key="4">
    <source>
        <dbReference type="ARBA" id="ARBA00023163"/>
    </source>
</evidence>
<evidence type="ECO:0000256" key="1">
    <source>
        <dbReference type="ARBA" id="ARBA00009437"/>
    </source>
</evidence>
<dbReference type="Gene3D" id="3.40.190.290">
    <property type="match status" value="1"/>
</dbReference>
<keyword evidence="2" id="KW-0805">Transcription regulation</keyword>
<dbReference type="Proteomes" id="UP000078460">
    <property type="component" value="Unassembled WGS sequence"/>
</dbReference>
<dbReference type="KEGG" id="smy:BJP26_15435"/>
<sequence length="306" mass="32795">MIVKNFEYLIALDREGHFGRAAKSCNVSQPTLSAGIKQLEEDLGVEIVRHGRRYDGLTLEGGTVLAWAKKIERDCDGLESDLSALKRGLEGLFRLGMVSGTSAVGAIVSAALADQIPLLGQTVTASGTASLLRSLLDHEMDMALTYLGEVPKDEFETHHLYREHTTLFQMSKEPQPKRVAWDHVVSLPLCILAGALPSEAQLQLAHCSAATINTDTIDILAAHLATGRYAAVLPQSLATRLAHIPNLQASALTGAGAHADVGFVSVKGEAKSPPSAALLELVHTPKVVSPLQEILALHRQFQPRKG</sequence>
<dbReference type="STRING" id="621456.BJP26_15435"/>
<organism evidence="5 6">
    <name type="scientific">Sphingomonas melonis TY</name>
    <dbReference type="NCBI Taxonomy" id="621456"/>
    <lineage>
        <taxon>Bacteria</taxon>
        <taxon>Pseudomonadati</taxon>
        <taxon>Pseudomonadota</taxon>
        <taxon>Alphaproteobacteria</taxon>
        <taxon>Sphingomonadales</taxon>
        <taxon>Sphingomonadaceae</taxon>
        <taxon>Sphingomonas</taxon>
    </lineage>
</organism>
<reference evidence="5" key="1">
    <citation type="submission" date="2016-03" db="EMBL/GenBank/DDBJ databases">
        <title>Sphingomonas melonis TY, whole genome shotgun sequencing.</title>
        <authorList>
            <person name="Wang H."/>
            <person name="Zhu P."/>
        </authorList>
    </citation>
    <scope>NUCLEOTIDE SEQUENCE [LARGE SCALE GENOMIC DNA]</scope>
    <source>
        <strain evidence="5">TY</strain>
    </source>
</reference>
<dbReference type="InterPro" id="IPR036390">
    <property type="entry name" value="WH_DNA-bd_sf"/>
</dbReference>
<dbReference type="GO" id="GO:0005829">
    <property type="term" value="C:cytosol"/>
    <property type="evidence" value="ECO:0007669"/>
    <property type="project" value="TreeGrafter"/>
</dbReference>
<evidence type="ECO:0000256" key="2">
    <source>
        <dbReference type="ARBA" id="ARBA00023015"/>
    </source>
</evidence>
<dbReference type="Pfam" id="PF00126">
    <property type="entry name" value="HTH_1"/>
    <property type="match status" value="1"/>
</dbReference>
<name>A0A175Y5U2_9SPHN</name>
<dbReference type="InterPro" id="IPR036388">
    <property type="entry name" value="WH-like_DNA-bd_sf"/>
</dbReference>
<dbReference type="InterPro" id="IPR005119">
    <property type="entry name" value="LysR_subst-bd"/>
</dbReference>
<dbReference type="PANTHER" id="PTHR30419">
    <property type="entry name" value="HTH-TYPE TRANSCRIPTIONAL REGULATOR YBHD"/>
    <property type="match status" value="1"/>
</dbReference>
<dbReference type="AlphaFoldDB" id="A0A175Y5U2"/>
<dbReference type="InterPro" id="IPR050950">
    <property type="entry name" value="HTH-type_LysR_regulators"/>
</dbReference>
<dbReference type="SUPFAM" id="SSF46785">
    <property type="entry name" value="Winged helix' DNA-binding domain"/>
    <property type="match status" value="1"/>
</dbReference>
<dbReference type="InterPro" id="IPR000847">
    <property type="entry name" value="LysR_HTH_N"/>
</dbReference>
<dbReference type="OrthoDB" id="9775392at2"/>
<comment type="caution">
    <text evidence="5">The sequence shown here is derived from an EMBL/GenBank/DDBJ whole genome shotgun (WGS) entry which is preliminary data.</text>
</comment>
<dbReference type="Gene3D" id="1.10.10.10">
    <property type="entry name" value="Winged helix-like DNA-binding domain superfamily/Winged helix DNA-binding domain"/>
    <property type="match status" value="1"/>
</dbReference>
<comment type="similarity">
    <text evidence="1">Belongs to the LysR transcriptional regulatory family.</text>
</comment>
<dbReference type="Pfam" id="PF03466">
    <property type="entry name" value="LysR_substrate"/>
    <property type="match status" value="1"/>
</dbReference>
<dbReference type="CDD" id="cd05466">
    <property type="entry name" value="PBP2_LTTR_substrate"/>
    <property type="match status" value="1"/>
</dbReference>
<dbReference type="EMBL" id="LQCK02000005">
    <property type="protein sequence ID" value="KZB96192.1"/>
    <property type="molecule type" value="Genomic_DNA"/>
</dbReference>
<dbReference type="SUPFAM" id="SSF53850">
    <property type="entry name" value="Periplasmic binding protein-like II"/>
    <property type="match status" value="1"/>
</dbReference>
<proteinExistence type="inferred from homology"/>
<dbReference type="PANTHER" id="PTHR30419:SF31">
    <property type="entry name" value="BLR3139 PROTEIN"/>
    <property type="match status" value="1"/>
</dbReference>
<dbReference type="PROSITE" id="PS50931">
    <property type="entry name" value="HTH_LYSR"/>
    <property type="match status" value="1"/>
</dbReference>
<dbReference type="RefSeq" id="WP_062126550.1">
    <property type="nucleotide sequence ID" value="NZ_CP017578.1"/>
</dbReference>
<keyword evidence="3" id="KW-0238">DNA-binding</keyword>
<evidence type="ECO:0000313" key="5">
    <source>
        <dbReference type="EMBL" id="KZB96192.1"/>
    </source>
</evidence>